<dbReference type="Gene3D" id="1.10.472.80">
    <property type="entry name" value="Ypt/Rab-GAP domain of gyp1p, domain 3"/>
    <property type="match status" value="1"/>
</dbReference>
<feature type="compositionally biased region" description="Low complexity" evidence="1">
    <location>
        <begin position="1093"/>
        <end position="1107"/>
    </location>
</feature>
<feature type="compositionally biased region" description="Polar residues" evidence="1">
    <location>
        <begin position="1314"/>
        <end position="1330"/>
    </location>
</feature>
<name>A0A0C9WIY5_9AGAR</name>
<dbReference type="InterPro" id="IPR036028">
    <property type="entry name" value="SH3-like_dom_sf"/>
</dbReference>
<feature type="region of interest" description="Disordered" evidence="1">
    <location>
        <begin position="1139"/>
        <end position="1250"/>
    </location>
</feature>
<feature type="compositionally biased region" description="Low complexity" evidence="1">
    <location>
        <begin position="1213"/>
        <end position="1238"/>
    </location>
</feature>
<feature type="compositionally biased region" description="Polar residues" evidence="1">
    <location>
        <begin position="2017"/>
        <end position="2026"/>
    </location>
</feature>
<dbReference type="Gene3D" id="1.10.8.270">
    <property type="entry name" value="putative rabgap domain of human tbc1 domain family member 14 like domains"/>
    <property type="match status" value="1"/>
</dbReference>
<feature type="region of interest" description="Disordered" evidence="1">
    <location>
        <begin position="1441"/>
        <end position="1657"/>
    </location>
</feature>
<feature type="compositionally biased region" description="Polar residues" evidence="1">
    <location>
        <begin position="880"/>
        <end position="890"/>
    </location>
</feature>
<feature type="region of interest" description="Disordered" evidence="1">
    <location>
        <begin position="2480"/>
        <end position="2501"/>
    </location>
</feature>
<dbReference type="GO" id="GO:0031267">
    <property type="term" value="F:small GTPase binding"/>
    <property type="evidence" value="ECO:0007669"/>
    <property type="project" value="TreeGrafter"/>
</dbReference>
<feature type="compositionally biased region" description="Pro residues" evidence="1">
    <location>
        <begin position="1998"/>
        <end position="2007"/>
    </location>
</feature>
<feature type="compositionally biased region" description="Low complexity" evidence="1">
    <location>
        <begin position="1855"/>
        <end position="1875"/>
    </location>
</feature>
<feature type="compositionally biased region" description="Pro residues" evidence="1">
    <location>
        <begin position="1551"/>
        <end position="1572"/>
    </location>
</feature>
<dbReference type="EMBL" id="KN838826">
    <property type="protein sequence ID" value="KIJ93754.1"/>
    <property type="molecule type" value="Genomic_DNA"/>
</dbReference>
<dbReference type="InterPro" id="IPR050302">
    <property type="entry name" value="Rab_GAP_TBC_domain"/>
</dbReference>
<feature type="domain" description="Rab-GAP TBC" evidence="2">
    <location>
        <begin position="2226"/>
        <end position="2409"/>
    </location>
</feature>
<protein>
    <recommendedName>
        <fullName evidence="2">Rab-GAP TBC domain-containing protein</fullName>
    </recommendedName>
</protein>
<dbReference type="GO" id="GO:0005096">
    <property type="term" value="F:GTPase activator activity"/>
    <property type="evidence" value="ECO:0007669"/>
    <property type="project" value="TreeGrafter"/>
</dbReference>
<dbReference type="Gene3D" id="1.10.510.10">
    <property type="entry name" value="Transferase(Phosphotransferase) domain 1"/>
    <property type="match status" value="1"/>
</dbReference>
<feature type="compositionally biased region" description="Low complexity" evidence="1">
    <location>
        <begin position="1339"/>
        <end position="1369"/>
    </location>
</feature>
<feature type="region of interest" description="Disordered" evidence="1">
    <location>
        <begin position="1270"/>
        <end position="1369"/>
    </location>
</feature>
<feature type="compositionally biased region" description="Polar residues" evidence="1">
    <location>
        <begin position="1447"/>
        <end position="1459"/>
    </location>
</feature>
<gene>
    <name evidence="3" type="ORF">K443DRAFT_12621</name>
</gene>
<dbReference type="Pfam" id="PF00566">
    <property type="entry name" value="RabGAP-TBC"/>
    <property type="match status" value="1"/>
</dbReference>
<feature type="compositionally biased region" description="Polar residues" evidence="1">
    <location>
        <begin position="2166"/>
        <end position="2177"/>
    </location>
</feature>
<feature type="compositionally biased region" description="Acidic residues" evidence="1">
    <location>
        <begin position="217"/>
        <end position="230"/>
    </location>
</feature>
<feature type="compositionally biased region" description="Pro residues" evidence="1">
    <location>
        <begin position="1061"/>
        <end position="1070"/>
    </location>
</feature>
<feature type="compositionally biased region" description="Low complexity" evidence="1">
    <location>
        <begin position="1987"/>
        <end position="1997"/>
    </location>
</feature>
<dbReference type="SMART" id="SM00164">
    <property type="entry name" value="TBC"/>
    <property type="match status" value="1"/>
</dbReference>
<dbReference type="HOGENOM" id="CLU_000840_0_0_1"/>
<dbReference type="InterPro" id="IPR011009">
    <property type="entry name" value="Kinase-like_dom_sf"/>
</dbReference>
<feature type="compositionally biased region" description="Acidic residues" evidence="1">
    <location>
        <begin position="1186"/>
        <end position="1196"/>
    </location>
</feature>
<feature type="compositionally biased region" description="Low complexity" evidence="1">
    <location>
        <begin position="1007"/>
        <end position="1020"/>
    </location>
</feature>
<dbReference type="SUPFAM" id="SSF50044">
    <property type="entry name" value="SH3-domain"/>
    <property type="match status" value="1"/>
</dbReference>
<dbReference type="InterPro" id="IPR035969">
    <property type="entry name" value="Rab-GAP_TBC_sf"/>
</dbReference>
<feature type="region of interest" description="Disordered" evidence="1">
    <location>
        <begin position="880"/>
        <end position="1022"/>
    </location>
</feature>
<dbReference type="PROSITE" id="PS50086">
    <property type="entry name" value="TBC_RABGAP"/>
    <property type="match status" value="1"/>
</dbReference>
<accession>A0A0C9WIY5</accession>
<evidence type="ECO:0000259" key="2">
    <source>
        <dbReference type="PROSITE" id="PS50086"/>
    </source>
</evidence>
<dbReference type="OrthoDB" id="159449at2759"/>
<evidence type="ECO:0000313" key="4">
    <source>
        <dbReference type="Proteomes" id="UP000054477"/>
    </source>
</evidence>
<dbReference type="SUPFAM" id="SSF56112">
    <property type="entry name" value="Protein kinase-like (PK-like)"/>
    <property type="match status" value="1"/>
</dbReference>
<dbReference type="Pfam" id="PF17667">
    <property type="entry name" value="Pkinase_fungal"/>
    <property type="match status" value="1"/>
</dbReference>
<sequence length="2501" mass="271476">MSTAVPHLTPVEMDVKRNEKVDFRTFLRYSLRKVCTREGPDILERCLEAVLPICNAAQTKSFLKDYCNQPSEVKRYAPKIKAFNHILEGLRTVRPYGCEFKAPTDIMFHRNDPELMDANDSDMPTIQNPDIILARKQAIVASQKGEHLDPTQAPLQPFHWSIIDLTVEDKCYKKKIDPPPVSYSTPLSLYIPVTKDVRKPLKTRPIPDPGESAPSVEDLDDELDGEEEKPEDDKISQRAGRAYDRAKKDGEDGEDGEEEGKESKESEEGEESEEDREGSVHEAPNFFPGTPNVQPSSITNMGGFSPSGLKRRRSGTDDIPLKRLKRTTGVDMTPIAQNALHASEMLNRGVYALNAHSILIADDVAWIWYFDRQGAIQTTGINFIQDLPYLAALLFAFQRFSVRNWGFGPSLQNPRNIFAPFKMTFPEKGRRSLKVLVDPFDTIYDNFNPNGRSTRRRQIVQSRSRRKIYWPEESRINEAVAIEHAHNLLKNSVLEQHLPTVIRWKDLDHRTGDIREELGLTDGNTKSRVLRVLIAIRLEPLESLRNGEKFLEGWKGCFQCHHELLWLGGIQHGDISLSNLMWDPSRRVGVLNDFDLVQIDGVPSGSGRRTGTIAFMAFDLLTTEGLSGRYKSLYRHDVESLIWVLIWICLSLEYTDEISSSMRDYYLPELWKNPLTSRSTRRDVLADTHEFKATKYFRGLWNLATQFIKWLNDQQAGRSNEAKPVDDVDHTEDTYNQIMALVRDYEESRRNIPRIDFIPRESLLFACTITLFTVYTHPIESVKHWAPNHLQYGMEAAELARWTRFAAKGGIGKCLATADCVAESSDDLMFLKDDEITVLLQFSDQEDAYLGYCEGVVGRFQGHDVYFQSKLKKPIMTKRASVSASSNKSATPGLKSPSDSLLSTRDSASKSDSGSVARSQILTPASALESPVLSTGLKSPPDSPSRHHSPSDSFSASTRRPPVDVSRNPPTDGASGITHSNSITIPEGLKTIIQSSSTTDEENQLNSSMSFSSSSTASDSALNTPATPILAISSPTKKIPVPLNLPDANIIPLRITKRSPLSPPSSPPANRPVYQSLSPPSSPPASQPPHQPLSPLSSSAFPDSSYSMMREQSDRVSLALSDGEVGIGLSLLQDLANELREGNGDDDEEDMWSRSSGSSSIELRRHQQSKSDSEDGTVEELNYARDDDDSDSDDDQEAHNQVVSSFPAPPTSLSPSSPSFASISPTSPSFSSVRRPSLAPSAASTGSWEGAADIYDDYRYSRFSIASKMSRFSSSQGHPSSSGFDAVRPPIPDSRPSIDSQRGRGTLADRKTSVDSQASVYTQASRSSSLAKEISTIVPSSTDNNTSPSLTPTPTQNHKPAPLSLLPPENSPLLHTNWISSSPSSGVTATTATSSAALYTPHPGTVNAGGLGIMGLAIPGSPTTAGGMASAMRQRIDAERRSPLASPVTSSFPQDQQLPSVGEVSMGSRIVFDDDEELPSQISEGGSSVIHHSPNSSPEPDLMLQSRLAPLVVANRTPSPAFVEEEEEKQKREQVGVEEEEESKDIFDVNPEPPSPLVPSEPPTSQPAPSPSPTAASVSQSNTPSAAPPSRIRTSLRDLREGGIQIPGTNQRRSLFLPHPNAPKPPPETSSSPGPMFIAAQQPQPQPVPQTRAQSTVRPTSIGVIKMALSSIPRPGPPVPALVRGQGQGGFLMRGPTIYGRTEGDLANATGPVPIVWSVEPPPPSPQPQPQPPQQQQFLSNGLGQRVMQGMRRPATSPTTGPMNAPAVTRAGASGAPVSAEGSHGGSGGGVSATDQKPAGGVIPRSNFFPKGPGLRPRSRSFSGFNSQTKNPEVAPHVQRSFGRDDAFMKGGIKPSTSSPSLGATTPSTSLSLTPNGKPTAKTSPLRPSPLSLPRNTVTGGGLRPGAAASGALKSPSSPLAQSVTIPSARSPSPTTLPSSPTHGGASGPIGRGLRHLTSRSTLNEPPSPKTDRERGGLITKPARDFGPSTSSGAGTPPSQPPPPPQGPSSLKSPPQNQSQSTQIGGTSPVPPSASSTQDATDAASTHSSRSQVTSPPPGSLGRQPSLRTKLSLPNLRRNRSRQDSLGSLHHAADQEMLQVQDMEFELVRPNFAQLQAARASEDSNVLGRENSLELRQDGFLRADSPAVSIGSGGGASGHRSPTVDGPSSSPSFTNISVVPPRPAADAESSMDAHRQRESKWMALMSTSPPAQARKNKKVRKLLLEGVPSSVRYLVWIHLTDGKARCVPGVYSQLCSRGGVPASGEIEKDMGSRFFQDQPHLQGTQGPVLSLLQAYFNMVPDIQYSRGLTLVVGQLLLLAPEEDAFWIFISIMDTHLRPYFSSLTTQMEVDSALFSRALEVNDPAVGKKILVDMGMNPTSICAPWFSSLFVGSLPPEYLNRVWDLFLYEGIPFLIRIGLALISCLRRQILESTNDEAVLHMLHHMSPLALPPSPDNFIAFTLSIKLKDDDIRKQRVKMEAQVKRQTQVPRLPSAGSISLPRS</sequence>
<feature type="compositionally biased region" description="Pro residues" evidence="1">
    <location>
        <begin position="1720"/>
        <end position="1733"/>
    </location>
</feature>
<feature type="region of interest" description="Disordered" evidence="1">
    <location>
        <begin position="1712"/>
        <end position="2087"/>
    </location>
</feature>
<evidence type="ECO:0000313" key="3">
    <source>
        <dbReference type="EMBL" id="KIJ93754.1"/>
    </source>
</evidence>
<feature type="compositionally biased region" description="Polar residues" evidence="1">
    <location>
        <begin position="1915"/>
        <end position="1926"/>
    </location>
</feature>
<feature type="compositionally biased region" description="Basic and acidic residues" evidence="1">
    <location>
        <begin position="231"/>
        <end position="250"/>
    </location>
</feature>
<feature type="region of interest" description="Disordered" evidence="1">
    <location>
        <begin position="1057"/>
        <end position="1117"/>
    </location>
</feature>
<reference evidence="3 4" key="1">
    <citation type="submission" date="2014-04" db="EMBL/GenBank/DDBJ databases">
        <authorList>
            <consortium name="DOE Joint Genome Institute"/>
            <person name="Kuo A."/>
            <person name="Kohler A."/>
            <person name="Nagy L.G."/>
            <person name="Floudas D."/>
            <person name="Copeland A."/>
            <person name="Barry K.W."/>
            <person name="Cichocki N."/>
            <person name="Veneault-Fourrey C."/>
            <person name="LaButti K."/>
            <person name="Lindquist E.A."/>
            <person name="Lipzen A."/>
            <person name="Lundell T."/>
            <person name="Morin E."/>
            <person name="Murat C."/>
            <person name="Sun H."/>
            <person name="Tunlid A."/>
            <person name="Henrissat B."/>
            <person name="Grigoriev I.V."/>
            <person name="Hibbett D.S."/>
            <person name="Martin F."/>
            <person name="Nordberg H.P."/>
            <person name="Cantor M.N."/>
            <person name="Hua S.X."/>
        </authorList>
    </citation>
    <scope>NUCLEOTIDE SEQUENCE [LARGE SCALE GENOMIC DNA]</scope>
    <source>
        <strain evidence="3 4">LaAM-08-1</strain>
    </source>
</reference>
<feature type="compositionally biased region" description="Polar residues" evidence="1">
    <location>
        <begin position="291"/>
        <end position="302"/>
    </location>
</feature>
<dbReference type="Proteomes" id="UP000054477">
    <property type="component" value="Unassembled WGS sequence"/>
</dbReference>
<dbReference type="InterPro" id="IPR040976">
    <property type="entry name" value="Pkinase_fungal"/>
</dbReference>
<dbReference type="SUPFAM" id="SSF47923">
    <property type="entry name" value="Ypt/Rab-GAP domain of gyp1p"/>
    <property type="match status" value="2"/>
</dbReference>
<feature type="compositionally biased region" description="Low complexity" evidence="1">
    <location>
        <begin position="2033"/>
        <end position="2051"/>
    </location>
</feature>
<dbReference type="PANTHER" id="PTHR47219">
    <property type="entry name" value="RAB GTPASE-ACTIVATING PROTEIN 1-LIKE"/>
    <property type="match status" value="1"/>
</dbReference>
<dbReference type="InterPro" id="IPR000195">
    <property type="entry name" value="Rab-GAP-TBC_dom"/>
</dbReference>
<feature type="compositionally biased region" description="Low complexity" evidence="1">
    <location>
        <begin position="1884"/>
        <end position="1895"/>
    </location>
</feature>
<feature type="compositionally biased region" description="Low complexity" evidence="1">
    <location>
        <begin position="1927"/>
        <end position="1942"/>
    </location>
</feature>
<feature type="region of interest" description="Disordered" evidence="1">
    <location>
        <begin position="2144"/>
        <end position="2196"/>
    </location>
</feature>
<feature type="region of interest" description="Disordered" evidence="1">
    <location>
        <begin position="200"/>
        <end position="321"/>
    </location>
</feature>
<feature type="compositionally biased region" description="Basic and acidic residues" evidence="1">
    <location>
        <begin position="1162"/>
        <end position="1173"/>
    </location>
</feature>
<feature type="compositionally biased region" description="Low complexity" evidence="1">
    <location>
        <begin position="1270"/>
        <end position="1282"/>
    </location>
</feature>
<feature type="compositionally biased region" description="Acidic residues" evidence="1">
    <location>
        <begin position="267"/>
        <end position="276"/>
    </location>
</feature>
<feature type="compositionally biased region" description="Polar residues" evidence="1">
    <location>
        <begin position="1820"/>
        <end position="1831"/>
    </location>
</feature>
<feature type="compositionally biased region" description="Acidic residues" evidence="1">
    <location>
        <begin position="251"/>
        <end position="260"/>
    </location>
</feature>
<organism evidence="3 4">
    <name type="scientific">Laccaria amethystina LaAM-08-1</name>
    <dbReference type="NCBI Taxonomy" id="1095629"/>
    <lineage>
        <taxon>Eukaryota</taxon>
        <taxon>Fungi</taxon>
        <taxon>Dikarya</taxon>
        <taxon>Basidiomycota</taxon>
        <taxon>Agaricomycotina</taxon>
        <taxon>Agaricomycetes</taxon>
        <taxon>Agaricomycetidae</taxon>
        <taxon>Agaricales</taxon>
        <taxon>Agaricineae</taxon>
        <taxon>Hydnangiaceae</taxon>
        <taxon>Laccaria</taxon>
    </lineage>
</organism>
<reference evidence="4" key="2">
    <citation type="submission" date="2015-01" db="EMBL/GenBank/DDBJ databases">
        <title>Evolutionary Origins and Diversification of the Mycorrhizal Mutualists.</title>
        <authorList>
            <consortium name="DOE Joint Genome Institute"/>
            <consortium name="Mycorrhizal Genomics Consortium"/>
            <person name="Kohler A."/>
            <person name="Kuo A."/>
            <person name="Nagy L.G."/>
            <person name="Floudas D."/>
            <person name="Copeland A."/>
            <person name="Barry K.W."/>
            <person name="Cichocki N."/>
            <person name="Veneault-Fourrey C."/>
            <person name="LaButti K."/>
            <person name="Lindquist E.A."/>
            <person name="Lipzen A."/>
            <person name="Lundell T."/>
            <person name="Morin E."/>
            <person name="Murat C."/>
            <person name="Riley R."/>
            <person name="Ohm R."/>
            <person name="Sun H."/>
            <person name="Tunlid A."/>
            <person name="Henrissat B."/>
            <person name="Grigoriev I.V."/>
            <person name="Hibbett D.S."/>
            <person name="Martin F."/>
        </authorList>
    </citation>
    <scope>NUCLEOTIDE SEQUENCE [LARGE SCALE GENOMIC DNA]</scope>
    <source>
        <strain evidence="4">LaAM-08-1</strain>
    </source>
</reference>
<feature type="compositionally biased region" description="Pro residues" evidence="1">
    <location>
        <begin position="1080"/>
        <end position="1092"/>
    </location>
</feature>
<proteinExistence type="predicted"/>
<feature type="compositionally biased region" description="Polar residues" evidence="1">
    <location>
        <begin position="897"/>
        <end position="923"/>
    </location>
</feature>
<evidence type="ECO:0000256" key="1">
    <source>
        <dbReference type="SAM" id="MobiDB-lite"/>
    </source>
</evidence>
<keyword evidence="4" id="KW-1185">Reference proteome</keyword>
<dbReference type="PANTHER" id="PTHR47219:SF9">
    <property type="entry name" value="GTPASE ACTIVATING PROTEIN AND CENTROSOME-ASSOCIATED, ISOFORM B"/>
    <property type="match status" value="1"/>
</dbReference>